<keyword evidence="2" id="KW-1185">Reference proteome</keyword>
<accession>A0ABW9RGS2</accession>
<dbReference type="Proteomes" id="UP000480164">
    <property type="component" value="Unassembled WGS sequence"/>
</dbReference>
<organism evidence="1 2">
    <name type="scientific">Erwinia sorbitola</name>
    <dbReference type="NCBI Taxonomy" id="2681984"/>
    <lineage>
        <taxon>Bacteria</taxon>
        <taxon>Pseudomonadati</taxon>
        <taxon>Pseudomonadota</taxon>
        <taxon>Gammaproteobacteria</taxon>
        <taxon>Enterobacterales</taxon>
        <taxon>Erwiniaceae</taxon>
        <taxon>Erwinia</taxon>
    </lineage>
</organism>
<dbReference type="EMBL" id="WLZX01000017">
    <property type="protein sequence ID" value="MTD29420.1"/>
    <property type="molecule type" value="Genomic_DNA"/>
</dbReference>
<gene>
    <name evidence="1" type="ORF">GK011_21080</name>
</gene>
<evidence type="ECO:0000313" key="2">
    <source>
        <dbReference type="Proteomes" id="UP000480164"/>
    </source>
</evidence>
<evidence type="ECO:0000313" key="1">
    <source>
        <dbReference type="EMBL" id="MTD29420.1"/>
    </source>
</evidence>
<proteinExistence type="predicted"/>
<comment type="caution">
    <text evidence="1">The sequence shown here is derived from an EMBL/GenBank/DDBJ whole genome shotgun (WGS) entry which is preliminary data.</text>
</comment>
<dbReference type="RefSeq" id="WP_154754631.1">
    <property type="nucleotide sequence ID" value="NZ_WLZX01000017.1"/>
</dbReference>
<sequence>MPEANLFSPSLRDIRMFDSSGKMPGFSTFLDGDGVKALMRNGKPMFAQVAEIDISKLGPNLTAVLDSAKGHVSIMPSDSYLQYRNMTMSDALNDWHSGGDNYLLGQDAKGGVRC</sequence>
<reference evidence="1 2" key="1">
    <citation type="submission" date="2019-11" db="EMBL/GenBank/DDBJ databases">
        <title>Erwinia sp. nov., isolated from feces of birds in Tibet plateau of China.</title>
        <authorList>
            <person name="Ge Y."/>
        </authorList>
    </citation>
    <scope>NUCLEOTIDE SEQUENCE [LARGE SCALE GENOMIC DNA]</scope>
    <source>
        <strain evidence="1 2">J316</strain>
    </source>
</reference>
<protein>
    <submittedName>
        <fullName evidence="1">Uncharacterized protein</fullName>
    </submittedName>
</protein>
<name>A0ABW9RGS2_9GAMM</name>